<protein>
    <submittedName>
        <fullName evidence="2">Uncharacterized protein</fullName>
    </submittedName>
</protein>
<reference evidence="2 3" key="1">
    <citation type="journal article" date="2018" name="Front. Plant Sci.">
        <title>Red Clover (Trifolium pratense) and Zigzag Clover (T. medium) - A Picture of Genomic Similarities and Differences.</title>
        <authorList>
            <person name="Dluhosova J."/>
            <person name="Istvanek J."/>
            <person name="Nedelnik J."/>
            <person name="Repkova J."/>
        </authorList>
    </citation>
    <scope>NUCLEOTIDE SEQUENCE [LARGE SCALE GENOMIC DNA]</scope>
    <source>
        <strain evidence="3">cv. 10/8</strain>
        <tissue evidence="2">Leaf</tissue>
    </source>
</reference>
<name>A0A392W093_9FABA</name>
<sequence>HWFFLDTVAVVVAFVASVVAAFP</sequence>
<keyword evidence="1" id="KW-1133">Transmembrane helix</keyword>
<feature type="transmembrane region" description="Helical" evidence="1">
    <location>
        <begin position="6"/>
        <end position="22"/>
    </location>
</feature>
<keyword evidence="3" id="KW-1185">Reference proteome</keyword>
<comment type="caution">
    <text evidence="2">The sequence shown here is derived from an EMBL/GenBank/DDBJ whole genome shotgun (WGS) entry which is preliminary data.</text>
</comment>
<dbReference type="Proteomes" id="UP000265520">
    <property type="component" value="Unassembled WGS sequence"/>
</dbReference>
<keyword evidence="1" id="KW-0472">Membrane</keyword>
<dbReference type="EMBL" id="LXQA011335632">
    <property type="protein sequence ID" value="MCI93677.1"/>
    <property type="molecule type" value="Genomic_DNA"/>
</dbReference>
<feature type="non-terminal residue" evidence="2">
    <location>
        <position position="1"/>
    </location>
</feature>
<dbReference type="AlphaFoldDB" id="A0A392W093"/>
<proteinExistence type="predicted"/>
<evidence type="ECO:0000313" key="3">
    <source>
        <dbReference type="Proteomes" id="UP000265520"/>
    </source>
</evidence>
<evidence type="ECO:0000313" key="2">
    <source>
        <dbReference type="EMBL" id="MCI93677.1"/>
    </source>
</evidence>
<organism evidence="2 3">
    <name type="scientific">Trifolium medium</name>
    <dbReference type="NCBI Taxonomy" id="97028"/>
    <lineage>
        <taxon>Eukaryota</taxon>
        <taxon>Viridiplantae</taxon>
        <taxon>Streptophyta</taxon>
        <taxon>Embryophyta</taxon>
        <taxon>Tracheophyta</taxon>
        <taxon>Spermatophyta</taxon>
        <taxon>Magnoliopsida</taxon>
        <taxon>eudicotyledons</taxon>
        <taxon>Gunneridae</taxon>
        <taxon>Pentapetalae</taxon>
        <taxon>rosids</taxon>
        <taxon>fabids</taxon>
        <taxon>Fabales</taxon>
        <taxon>Fabaceae</taxon>
        <taxon>Papilionoideae</taxon>
        <taxon>50 kb inversion clade</taxon>
        <taxon>NPAAA clade</taxon>
        <taxon>Hologalegina</taxon>
        <taxon>IRL clade</taxon>
        <taxon>Trifolieae</taxon>
        <taxon>Trifolium</taxon>
    </lineage>
</organism>
<evidence type="ECO:0000256" key="1">
    <source>
        <dbReference type="SAM" id="Phobius"/>
    </source>
</evidence>
<accession>A0A392W093</accession>
<keyword evidence="1" id="KW-0812">Transmembrane</keyword>